<dbReference type="Proteomes" id="UP000266861">
    <property type="component" value="Unassembled WGS sequence"/>
</dbReference>
<feature type="signal peptide" evidence="1">
    <location>
        <begin position="1"/>
        <end position="19"/>
    </location>
</feature>
<dbReference type="STRING" id="1348612.A0A397JBG2"/>
<protein>
    <recommendedName>
        <fullName evidence="4">Chitin-binding type-4 domain-containing protein</fullName>
    </recommendedName>
</protein>
<gene>
    <name evidence="2" type="ORF">Glove_85g134</name>
</gene>
<feature type="chain" id="PRO_5017484847" description="Chitin-binding type-4 domain-containing protein" evidence="1">
    <location>
        <begin position="20"/>
        <end position="285"/>
    </location>
</feature>
<evidence type="ECO:0000256" key="1">
    <source>
        <dbReference type="SAM" id="SignalP"/>
    </source>
</evidence>
<accession>A0A397JBG2</accession>
<organism evidence="2 3">
    <name type="scientific">Diversispora epigaea</name>
    <dbReference type="NCBI Taxonomy" id="1348612"/>
    <lineage>
        <taxon>Eukaryota</taxon>
        <taxon>Fungi</taxon>
        <taxon>Fungi incertae sedis</taxon>
        <taxon>Mucoromycota</taxon>
        <taxon>Glomeromycotina</taxon>
        <taxon>Glomeromycetes</taxon>
        <taxon>Diversisporales</taxon>
        <taxon>Diversisporaceae</taxon>
        <taxon>Diversispora</taxon>
    </lineage>
</organism>
<evidence type="ECO:0000313" key="2">
    <source>
        <dbReference type="EMBL" id="RHZ84168.1"/>
    </source>
</evidence>
<reference evidence="2 3" key="1">
    <citation type="submission" date="2018-08" db="EMBL/GenBank/DDBJ databases">
        <title>Genome and evolution of the arbuscular mycorrhizal fungus Diversispora epigaea (formerly Glomus versiforme) and its bacterial endosymbionts.</title>
        <authorList>
            <person name="Sun X."/>
            <person name="Fei Z."/>
            <person name="Harrison M."/>
        </authorList>
    </citation>
    <scope>NUCLEOTIDE SEQUENCE [LARGE SCALE GENOMIC DNA]</scope>
    <source>
        <strain evidence="2 3">IT104</strain>
    </source>
</reference>
<proteinExistence type="predicted"/>
<keyword evidence="1" id="KW-0732">Signal</keyword>
<keyword evidence="3" id="KW-1185">Reference proteome</keyword>
<comment type="caution">
    <text evidence="2">The sequence shown here is derived from an EMBL/GenBank/DDBJ whole genome shotgun (WGS) entry which is preliminary data.</text>
</comment>
<dbReference type="PANTHER" id="PTHR36182">
    <property type="entry name" value="PROTEIN, PUTATIVE (AFU_ORTHOLOGUE AFUA_6G10930)-RELATED"/>
    <property type="match status" value="1"/>
</dbReference>
<dbReference type="PANTHER" id="PTHR36182:SF1">
    <property type="entry name" value="PROTEIN, PUTATIVE (AFU_ORTHOLOGUE AFUA_6G10930)-RELATED"/>
    <property type="match status" value="1"/>
</dbReference>
<evidence type="ECO:0000313" key="3">
    <source>
        <dbReference type="Proteomes" id="UP000266861"/>
    </source>
</evidence>
<dbReference type="AlphaFoldDB" id="A0A397JBG2"/>
<evidence type="ECO:0008006" key="4">
    <source>
        <dbReference type="Google" id="ProtNLM"/>
    </source>
</evidence>
<dbReference type="Gene3D" id="2.70.50.70">
    <property type="match status" value="1"/>
</dbReference>
<dbReference type="EMBL" id="PQFF01000081">
    <property type="protein sequence ID" value="RHZ84168.1"/>
    <property type="molecule type" value="Genomic_DNA"/>
</dbReference>
<dbReference type="OrthoDB" id="2342176at2759"/>
<sequence length="285" mass="31359">MKFLSSLFLLASLIYSVSAHTTMSYPLPRSHIFNPNTPFKDYTCLTSPLNGGVGCLPKPFPCGGYPVDTKFSTILIAGQKFNVTFYNPAAPNPDSSTDQARHNGGLCEFALSYNGGITWTKIATYHKTCPDVLFGWTVKIPENAPTCDTLGQCLFSWSWINAAGNLEFYQNCADVKIIGKSITPLPEIDITKANLPEFEDAFFPEGDPSNTGNAKGSGPLAKDITENLKPFSTKPEPEYAPETTKCVKDKKSPYYIVYNNGKKTTLKCKGTKVCHQRHNNIVCKK</sequence>
<name>A0A397JBG2_9GLOM</name>